<organism evidence="2 3">
    <name type="scientific">Wickerhamomyces pijperi</name>
    <name type="common">Yeast</name>
    <name type="synonym">Pichia pijperi</name>
    <dbReference type="NCBI Taxonomy" id="599730"/>
    <lineage>
        <taxon>Eukaryota</taxon>
        <taxon>Fungi</taxon>
        <taxon>Dikarya</taxon>
        <taxon>Ascomycota</taxon>
        <taxon>Saccharomycotina</taxon>
        <taxon>Saccharomycetes</taxon>
        <taxon>Phaffomycetales</taxon>
        <taxon>Wickerhamomycetaceae</taxon>
        <taxon>Wickerhamomyces</taxon>
    </lineage>
</organism>
<evidence type="ECO:0000256" key="1">
    <source>
        <dbReference type="SAM" id="SignalP"/>
    </source>
</evidence>
<dbReference type="AlphaFoldDB" id="A0A9P8PK69"/>
<dbReference type="EMBL" id="JAEUBG010005713">
    <property type="protein sequence ID" value="KAH3673030.1"/>
    <property type="molecule type" value="Genomic_DNA"/>
</dbReference>
<protein>
    <recommendedName>
        <fullName evidence="4">Secreted protein</fullName>
    </recommendedName>
</protein>
<keyword evidence="3" id="KW-1185">Reference proteome</keyword>
<evidence type="ECO:0008006" key="4">
    <source>
        <dbReference type="Google" id="ProtNLM"/>
    </source>
</evidence>
<keyword evidence="1" id="KW-0732">Signal</keyword>
<accession>A0A9P8PK69</accession>
<dbReference type="Proteomes" id="UP000774326">
    <property type="component" value="Unassembled WGS sequence"/>
</dbReference>
<proteinExistence type="predicted"/>
<evidence type="ECO:0000313" key="3">
    <source>
        <dbReference type="Proteomes" id="UP000774326"/>
    </source>
</evidence>
<gene>
    <name evidence="2" type="ORF">WICPIJ_009916</name>
</gene>
<sequence length="86" mass="8882">MMILASLTSFAAGILSPVNSTTLCPVVLVNLSLQSSTLSRTKAFIGAIYTTLEPGNSLNACQMANSATTVLPEPVGEPTKTLSLVL</sequence>
<reference evidence="2" key="2">
    <citation type="submission" date="2021-01" db="EMBL/GenBank/DDBJ databases">
        <authorList>
            <person name="Schikora-Tamarit M.A."/>
        </authorList>
    </citation>
    <scope>NUCLEOTIDE SEQUENCE</scope>
    <source>
        <strain evidence="2">CBS2887</strain>
    </source>
</reference>
<name>A0A9P8PK69_WICPI</name>
<feature type="chain" id="PRO_5040503164" description="Secreted protein" evidence="1">
    <location>
        <begin position="21"/>
        <end position="86"/>
    </location>
</feature>
<feature type="signal peptide" evidence="1">
    <location>
        <begin position="1"/>
        <end position="20"/>
    </location>
</feature>
<evidence type="ECO:0000313" key="2">
    <source>
        <dbReference type="EMBL" id="KAH3673030.1"/>
    </source>
</evidence>
<comment type="caution">
    <text evidence="2">The sequence shown here is derived from an EMBL/GenBank/DDBJ whole genome shotgun (WGS) entry which is preliminary data.</text>
</comment>
<reference evidence="2" key="1">
    <citation type="journal article" date="2021" name="Open Biol.">
        <title>Shared evolutionary footprints suggest mitochondrial oxidative damage underlies multiple complex I losses in fungi.</title>
        <authorList>
            <person name="Schikora-Tamarit M.A."/>
            <person name="Marcet-Houben M."/>
            <person name="Nosek J."/>
            <person name="Gabaldon T."/>
        </authorList>
    </citation>
    <scope>NUCLEOTIDE SEQUENCE</scope>
    <source>
        <strain evidence="2">CBS2887</strain>
    </source>
</reference>